<feature type="chain" id="PRO_5046919295" description="Outer membrane protein transport protein (OMPP1/FadL/TodX)" evidence="8">
    <location>
        <begin position="24"/>
        <end position="495"/>
    </location>
</feature>
<evidence type="ECO:0000256" key="8">
    <source>
        <dbReference type="SAM" id="SignalP"/>
    </source>
</evidence>
<keyword evidence="7" id="KW-0998">Cell outer membrane</keyword>
<keyword evidence="4" id="KW-0812">Transmembrane</keyword>
<keyword evidence="5 8" id="KW-0732">Signal</keyword>
<protein>
    <recommendedName>
        <fullName evidence="11">Outer membrane protein transport protein (OMPP1/FadL/TodX)</fullName>
    </recommendedName>
</protein>
<evidence type="ECO:0000256" key="5">
    <source>
        <dbReference type="ARBA" id="ARBA00022729"/>
    </source>
</evidence>
<evidence type="ECO:0000256" key="4">
    <source>
        <dbReference type="ARBA" id="ARBA00022692"/>
    </source>
</evidence>
<evidence type="ECO:0000256" key="2">
    <source>
        <dbReference type="ARBA" id="ARBA00008163"/>
    </source>
</evidence>
<dbReference type="PANTHER" id="PTHR35093:SF8">
    <property type="entry name" value="OUTER MEMBRANE PROTEIN NMB0088-RELATED"/>
    <property type="match status" value="1"/>
</dbReference>
<dbReference type="EMBL" id="CP089977">
    <property type="protein sequence ID" value="UXZ04772.1"/>
    <property type="molecule type" value="Genomic_DNA"/>
</dbReference>
<sequence>MKANVQKLSLAIASILAAGTVQAAGLDRSGQDVTAFLQDGTYAEFVYTYVDADVAGHDNGVPAGAATNNYVQGKATGKVTEDYDFFRFGVKTDVNDRFSVGVLYDEPFGASVHYQGDSNFVSAGGDATIAALTSGTALEAIQDTATAQAFAQSTASLIPTLTAGVGRLQQAIAATEAAGGDATALKTQLATVQGQLVQASTAATRLGAAANIAKVTESQKGEGTNVEIRTNNVTTLLGVKFGENRNFQVYAGPAAQRLNGEVHLRGIAYQGAQGYDAKISTDTQVGWVAGVAYSKPEIALKAALTYRSEIEHESEISESFPALGAAGITTRDFKVTLPKSFNFDFQTGVNPTTLLTAKVRYVPWADFDIRPPTYGDATAITNNGNPLAIISYSKDQWSGELGLGKKLNDKVSVSGTVGYDSGAGNPASSLGPIKGYYSVGLGAKYNITPEWSISAGGKYLKFGDADANLPNGMTAGRFEKNDGYIAGVKLAYQAK</sequence>
<reference evidence="9" key="1">
    <citation type="submission" date="2021-12" db="EMBL/GenBank/DDBJ databases">
        <title>taxonomy of Moraxella sp. ZY201224.</title>
        <authorList>
            <person name="Li F."/>
        </authorList>
    </citation>
    <scope>NUCLEOTIDE SEQUENCE</scope>
    <source>
        <strain evidence="9">ZY201224</strain>
    </source>
</reference>
<evidence type="ECO:0000313" key="10">
    <source>
        <dbReference type="Proteomes" id="UP001063782"/>
    </source>
</evidence>
<evidence type="ECO:0000256" key="1">
    <source>
        <dbReference type="ARBA" id="ARBA00004571"/>
    </source>
</evidence>
<evidence type="ECO:0000313" key="9">
    <source>
        <dbReference type="EMBL" id="UXZ04772.1"/>
    </source>
</evidence>
<evidence type="ECO:0008006" key="11">
    <source>
        <dbReference type="Google" id="ProtNLM"/>
    </source>
</evidence>
<dbReference type="SUPFAM" id="SSF56935">
    <property type="entry name" value="Porins"/>
    <property type="match status" value="1"/>
</dbReference>
<comment type="subcellular location">
    <subcellularLocation>
        <location evidence="1">Cell outer membrane</location>
        <topology evidence="1">Multi-pass membrane protein</topology>
    </subcellularLocation>
</comment>
<accession>A0ABY6F458</accession>
<keyword evidence="3" id="KW-1134">Transmembrane beta strand</keyword>
<evidence type="ECO:0000256" key="3">
    <source>
        <dbReference type="ARBA" id="ARBA00022452"/>
    </source>
</evidence>
<dbReference type="InterPro" id="IPR005017">
    <property type="entry name" value="OMPP1/FadL/TodX"/>
</dbReference>
<evidence type="ECO:0000256" key="7">
    <source>
        <dbReference type="ARBA" id="ARBA00023237"/>
    </source>
</evidence>
<organism evidence="9 10">
    <name type="scientific">Moraxella nasicaprae</name>
    <dbReference type="NCBI Taxonomy" id="2904122"/>
    <lineage>
        <taxon>Bacteria</taxon>
        <taxon>Pseudomonadati</taxon>
        <taxon>Pseudomonadota</taxon>
        <taxon>Gammaproteobacteria</taxon>
        <taxon>Moraxellales</taxon>
        <taxon>Moraxellaceae</taxon>
        <taxon>Moraxella</taxon>
    </lineage>
</organism>
<evidence type="ECO:0000256" key="6">
    <source>
        <dbReference type="ARBA" id="ARBA00023136"/>
    </source>
</evidence>
<name>A0ABY6F458_9GAMM</name>
<dbReference type="Gene3D" id="2.40.160.60">
    <property type="entry name" value="Outer membrane protein transport protein (OMPP1/FadL/TodX)"/>
    <property type="match status" value="1"/>
</dbReference>
<proteinExistence type="inferred from homology"/>
<keyword evidence="10" id="KW-1185">Reference proteome</keyword>
<keyword evidence="6" id="KW-0472">Membrane</keyword>
<gene>
    <name evidence="9" type="ORF">LU297_09455</name>
</gene>
<comment type="similarity">
    <text evidence="2">Belongs to the OmpP1/FadL family.</text>
</comment>
<dbReference type="RefSeq" id="WP_263076267.1">
    <property type="nucleotide sequence ID" value="NZ_CP089977.1"/>
</dbReference>
<dbReference type="PANTHER" id="PTHR35093">
    <property type="entry name" value="OUTER MEMBRANE PROTEIN NMB0088-RELATED"/>
    <property type="match status" value="1"/>
</dbReference>
<feature type="signal peptide" evidence="8">
    <location>
        <begin position="1"/>
        <end position="23"/>
    </location>
</feature>
<dbReference type="Proteomes" id="UP001063782">
    <property type="component" value="Chromosome"/>
</dbReference>